<evidence type="ECO:0000256" key="1">
    <source>
        <dbReference type="SAM" id="MobiDB-lite"/>
    </source>
</evidence>
<feature type="region of interest" description="Disordered" evidence="1">
    <location>
        <begin position="1"/>
        <end position="101"/>
    </location>
</feature>
<organism evidence="2 3">
    <name type="scientific">Caldibacillus debilis</name>
    <dbReference type="NCBI Taxonomy" id="301148"/>
    <lineage>
        <taxon>Bacteria</taxon>
        <taxon>Bacillati</taxon>
        <taxon>Bacillota</taxon>
        <taxon>Bacilli</taxon>
        <taxon>Bacillales</taxon>
        <taxon>Bacillaceae</taxon>
        <taxon>Caldibacillus</taxon>
    </lineage>
</organism>
<dbReference type="EMBL" id="QEWE01000018">
    <property type="protein sequence ID" value="REJ28136.1"/>
    <property type="molecule type" value="Genomic_DNA"/>
</dbReference>
<evidence type="ECO:0000313" key="3">
    <source>
        <dbReference type="Proteomes" id="UP000257014"/>
    </source>
</evidence>
<feature type="compositionally biased region" description="Basic residues" evidence="1">
    <location>
        <begin position="44"/>
        <end position="53"/>
    </location>
</feature>
<accession>A0A3E0K4G1</accession>
<gene>
    <name evidence="2" type="ORF">C6P37_09855</name>
</gene>
<dbReference type="Proteomes" id="UP000257014">
    <property type="component" value="Unassembled WGS sequence"/>
</dbReference>
<reference evidence="2 3" key="1">
    <citation type="submission" date="2018-03" db="EMBL/GenBank/DDBJ databases">
        <authorList>
            <person name="Keele B.F."/>
        </authorList>
    </citation>
    <scope>NUCLEOTIDE SEQUENCE [LARGE SCALE GENOMIC DNA]</scope>
    <source>
        <strain evidence="2">ZCTH4_d</strain>
    </source>
</reference>
<dbReference type="AlphaFoldDB" id="A0A3E0K4G1"/>
<name>A0A3E0K4G1_9BACI</name>
<proteinExistence type="predicted"/>
<sequence length="101" mass="10836">MFSRAFRKTVRRNGRHPGTCKAVRAYSGDAPPSVQIEHPSSGKARVKNGKRRGPNSAARGWAKIAKAGNGMPDRGYLGNARWNGTSRKEGNGAGRRGTCLS</sequence>
<comment type="caution">
    <text evidence="2">The sequence shown here is derived from an EMBL/GenBank/DDBJ whole genome shotgun (WGS) entry which is preliminary data.</text>
</comment>
<feature type="compositionally biased region" description="Basic residues" evidence="1">
    <location>
        <begin position="1"/>
        <end position="15"/>
    </location>
</feature>
<evidence type="ECO:0000313" key="2">
    <source>
        <dbReference type="EMBL" id="REJ28136.1"/>
    </source>
</evidence>
<protein>
    <submittedName>
        <fullName evidence="2">Uncharacterized protein</fullName>
    </submittedName>
</protein>